<name>A0ABV5HTJ6_9VIBR</name>
<dbReference type="Proteomes" id="UP001589645">
    <property type="component" value="Unassembled WGS sequence"/>
</dbReference>
<accession>A0ABV5HTJ6</accession>
<dbReference type="SUPFAM" id="SSF53300">
    <property type="entry name" value="vWA-like"/>
    <property type="match status" value="1"/>
</dbReference>
<gene>
    <name evidence="2" type="primary">traN</name>
    <name evidence="2" type="ORF">ACFFUV_20120</name>
</gene>
<dbReference type="Pfam" id="PF00092">
    <property type="entry name" value="VWA"/>
    <property type="match status" value="1"/>
</dbReference>
<dbReference type="InterPro" id="IPR036465">
    <property type="entry name" value="vWFA_dom_sf"/>
</dbReference>
<organism evidence="2 3">
    <name type="scientific">Vibrio olivae</name>
    <dbReference type="NCBI Taxonomy" id="1243002"/>
    <lineage>
        <taxon>Bacteria</taxon>
        <taxon>Pseudomonadati</taxon>
        <taxon>Pseudomonadota</taxon>
        <taxon>Gammaproteobacteria</taxon>
        <taxon>Vibrionales</taxon>
        <taxon>Vibrionaceae</taxon>
        <taxon>Vibrio</taxon>
    </lineage>
</organism>
<dbReference type="NCBIfam" id="NF011458">
    <property type="entry name" value="PRK14876.1"/>
    <property type="match status" value="1"/>
</dbReference>
<dbReference type="Pfam" id="PF06986">
    <property type="entry name" value="F_T4SS_TraN"/>
    <property type="match status" value="2"/>
</dbReference>
<evidence type="ECO:0000313" key="2">
    <source>
        <dbReference type="EMBL" id="MFB9137275.1"/>
    </source>
</evidence>
<reference evidence="2 3" key="1">
    <citation type="submission" date="2024-09" db="EMBL/GenBank/DDBJ databases">
        <authorList>
            <person name="Sun Q."/>
            <person name="Mori K."/>
        </authorList>
    </citation>
    <scope>NUCLEOTIDE SEQUENCE [LARGE SCALE GENOMIC DNA]</scope>
    <source>
        <strain evidence="2 3">CECT 8064</strain>
    </source>
</reference>
<dbReference type="Gene3D" id="3.40.50.410">
    <property type="entry name" value="von Willebrand factor, type A domain"/>
    <property type="match status" value="1"/>
</dbReference>
<dbReference type="RefSeq" id="WP_017788967.1">
    <property type="nucleotide sequence ID" value="NZ_JBHMEP010000010.1"/>
</dbReference>
<comment type="caution">
    <text evidence="2">The sequence shown here is derived from an EMBL/GenBank/DDBJ whole genome shotgun (WGS) entry which is preliminary data.</text>
</comment>
<feature type="domain" description="VWFA" evidence="1">
    <location>
        <begin position="221"/>
        <end position="383"/>
    </location>
</feature>
<evidence type="ECO:0000259" key="1">
    <source>
        <dbReference type="SMART" id="SM00327"/>
    </source>
</evidence>
<evidence type="ECO:0000313" key="3">
    <source>
        <dbReference type="Proteomes" id="UP001589645"/>
    </source>
</evidence>
<dbReference type="InterPro" id="IPR014121">
    <property type="entry name" value="TraN_Ftype"/>
</dbReference>
<keyword evidence="3" id="KW-1185">Reference proteome</keyword>
<proteinExistence type="predicted"/>
<dbReference type="InterPro" id="IPR002035">
    <property type="entry name" value="VWF_A"/>
</dbReference>
<dbReference type="EMBL" id="JBHMEP010000010">
    <property type="protein sequence ID" value="MFB9137275.1"/>
    <property type="molecule type" value="Genomic_DNA"/>
</dbReference>
<protein>
    <submittedName>
        <fullName evidence="2">Conjugal transfer mating pair stabilization protein TraN</fullName>
    </submittedName>
</protein>
<sequence>MVHHPTSRFISCVLIVTMSLLPTHGYTNQPTNPAKTGREAQNFGLEMAAEFEQPSYEAGNVHFSGGEAINVNDLFPGTSGQNDDPLSDYFADGTQPNVDALKNIWDSSDGMDDVGSNTKSSLWHDANSDNPSVSGAAYKVLLDATNQSKPDFSNDPLMNLSRETYDNIDIIAEGFGDCSAETIIKDKTIKSHVPDYYTCDRLYKPKGNCAITHTIEIAAEPADIVFLIDNSGSMGGVIHDLRNNVGAFAQLLTQDGSDDLRLGGAVYRHSDYIFNRVELTPDFNAFKTWLDGVNAASAPTYPFDAITWAANHYQWRGGDIRKVLVLVGNDDSAGNKSAAISALASNQVELFSFHNSGEVKSIGTPLADYFSGPLLLKFAQNLTVVSDRWTPQSCIENGIASLEEFCTGSYSASPSNDDTCVMLSGFQVCKGDPVYNLLGEPPLPNVPKLAARVDVSQLECSFNQGQGTCWFDKDGNEQCLENYQDIEQCKKYEDNPQCGFISSECVDGARGSQGNCYVHEEKYDCGYDVEVPSLEKETEYSCGGPIRCMGDDCLDINKTQSADFARASALLNAAQFMTQDMSCEDITGENNTYCKAFSGDQGECKVAVGGAQDCCEKPSGLSMGDYLTLIMSVPKLDGAILSLQDGSAIKGAYQAIRDPAISGWTEITKPFTSYMENITGAIDNFTKPITDLAKEAIQALKDEIAKITGKALGNASATGSTGVAVDAPEGMMEQIVGEQAASMLSGIMAAYTAYVVAMMIIQIVWKCEEEEFELNAKRALNSCHQVGSYCKTKVLGACIEKRQTYCCFSSPLSKIIQQQIRPQLGLSWGSAKTPQCDGIPLNRLAEVDWEQVNLDEWLGLLQANGKFPESSAIDLDSLTGAGSIFNTDGTRLNAVERTHKRLDGVDLERIRRESTSSILIDTGASN</sequence>
<dbReference type="CDD" id="cd00198">
    <property type="entry name" value="vWFA"/>
    <property type="match status" value="1"/>
</dbReference>
<dbReference type="SMART" id="SM00327">
    <property type="entry name" value="VWA"/>
    <property type="match status" value="1"/>
</dbReference>